<proteinExistence type="predicted"/>
<sequence>MMINLMNLLCLGTRKYCRKIFIKASLQKKRIRLRRKTFKEMYLLLALSKVKILLSNKDWKQFEPNDFLTQIPLLAKYPLLKNATVVVKERFIEPVVRISSHDGTIVRSVYHGVVLYPIRINDTLVFEELEVDFRRFKQVLPPPPSNAYSHFRL</sequence>
<protein>
    <submittedName>
        <fullName evidence="1">Uncharacterized protein</fullName>
    </submittedName>
</protein>
<keyword evidence="2" id="KW-1185">Reference proteome</keyword>
<gene>
    <name evidence="1" type="ORF">EHO65_07460</name>
</gene>
<comment type="caution">
    <text evidence="1">The sequence shown here is derived from an EMBL/GenBank/DDBJ whole genome shotgun (WGS) entry which is preliminary data.</text>
</comment>
<organism evidence="1 2">
    <name type="scientific">Leptospira andrefontaineae</name>
    <dbReference type="NCBI Taxonomy" id="2484976"/>
    <lineage>
        <taxon>Bacteria</taxon>
        <taxon>Pseudomonadati</taxon>
        <taxon>Spirochaetota</taxon>
        <taxon>Spirochaetia</taxon>
        <taxon>Leptospirales</taxon>
        <taxon>Leptospiraceae</taxon>
        <taxon>Leptospira</taxon>
    </lineage>
</organism>
<dbReference type="EMBL" id="RQEY01000012">
    <property type="protein sequence ID" value="TGK41256.1"/>
    <property type="molecule type" value="Genomic_DNA"/>
</dbReference>
<dbReference type="AlphaFoldDB" id="A0A4R9H6M8"/>
<dbReference type="Proteomes" id="UP000298097">
    <property type="component" value="Unassembled WGS sequence"/>
</dbReference>
<dbReference type="RefSeq" id="WP_135773507.1">
    <property type="nucleotide sequence ID" value="NZ_RQEY01000012.1"/>
</dbReference>
<reference evidence="1" key="1">
    <citation type="journal article" date="2019" name="PLoS Negl. Trop. Dis.">
        <title>Revisiting the worldwide diversity of Leptospira species in the environment.</title>
        <authorList>
            <person name="Vincent A.T."/>
            <person name="Schiettekatte O."/>
            <person name="Bourhy P."/>
            <person name="Veyrier F.J."/>
            <person name="Picardeau M."/>
        </authorList>
    </citation>
    <scope>NUCLEOTIDE SEQUENCE [LARGE SCALE GENOMIC DNA]</scope>
    <source>
        <strain evidence="1">201800301</strain>
    </source>
</reference>
<evidence type="ECO:0000313" key="2">
    <source>
        <dbReference type="Proteomes" id="UP000298097"/>
    </source>
</evidence>
<name>A0A4R9H6M8_9LEPT</name>
<accession>A0A4R9H6M8</accession>
<evidence type="ECO:0000313" key="1">
    <source>
        <dbReference type="EMBL" id="TGK41256.1"/>
    </source>
</evidence>